<reference evidence="2 4" key="1">
    <citation type="submission" date="2016-10" db="EMBL/GenBank/DDBJ databases">
        <authorList>
            <person name="Varghese N."/>
            <person name="Submissions S."/>
        </authorList>
    </citation>
    <scope>NUCLEOTIDE SEQUENCE [LARGE SCALE GENOMIC DNA]</scope>
    <source>
        <strain evidence="2 4">ATCC 43761</strain>
    </source>
</reference>
<evidence type="ECO:0000313" key="3">
    <source>
        <dbReference type="EMBL" id="WGO86653.1"/>
    </source>
</evidence>
<name>A0AAX3UGJ1_9LACO</name>
<gene>
    <name evidence="3" type="ORF">QEJ78_04200</name>
    <name evidence="2" type="ORF">SAMN02983011_01750</name>
</gene>
<dbReference type="InterPro" id="IPR036812">
    <property type="entry name" value="NAD(P)_OxRdtase_dom_sf"/>
</dbReference>
<evidence type="ECO:0000313" key="5">
    <source>
        <dbReference type="Proteomes" id="UP001242513"/>
    </source>
</evidence>
<reference evidence="3" key="3">
    <citation type="submission" date="2023-04" db="EMBL/GenBank/DDBJ databases">
        <authorList>
            <person name="Wang Y."/>
        </authorList>
    </citation>
    <scope>NUCLEOTIDE SEQUENCE</scope>
    <source>
        <strain evidence="3">ZW18</strain>
    </source>
</reference>
<dbReference type="EMBL" id="CP123735">
    <property type="protein sequence ID" value="WGO86653.1"/>
    <property type="molecule type" value="Genomic_DNA"/>
</dbReference>
<proteinExistence type="predicted"/>
<dbReference type="RefSeq" id="WP_013853803.1">
    <property type="nucleotide sequence ID" value="NZ_CP123735.1"/>
</dbReference>
<dbReference type="AlphaFoldDB" id="A0AAX3UGJ1"/>
<accession>A0AAX3UGJ1</accession>
<reference evidence="3" key="2">
    <citation type="journal article" date="2022" name="Food Funct.">
        <title>Lactobacillus kefiranofaciens ZW18 from Kefir enhances the anti-tumor effect of anti-programmed cell death 1 (PD-1) immunotherapy by modulating the gut microbiota.</title>
        <authorList>
            <person name="Zhao J."/>
            <person name="Wang Y."/>
            <person name="Wang J."/>
            <person name="Lv M."/>
            <person name="Zhou C."/>
            <person name="Jia L."/>
            <person name="Geng W."/>
        </authorList>
    </citation>
    <scope>NUCLEOTIDE SEQUENCE</scope>
    <source>
        <strain evidence="3">ZW18</strain>
    </source>
</reference>
<dbReference type="EMBL" id="FMXC01000022">
    <property type="protein sequence ID" value="SDA62296.1"/>
    <property type="molecule type" value="Genomic_DNA"/>
</dbReference>
<evidence type="ECO:0000313" key="2">
    <source>
        <dbReference type="EMBL" id="SDA62296.1"/>
    </source>
</evidence>
<sequence>MAILDEAVVLNDGSLMPKIGVIGTNDAELAKAVKMGYRLLACPADKNLDLTKVSPQLYVEIEISEEIKTREELRNSLKIIRNNLVKNHADLCLLKLSDDLKRNDEVWQELEQLKIKGWVKTLGVIRANADELTDILQKAQVKPSVVETEIEDQGVIALARKNKMQVEVPVHGDIEALTELAENYKTMPVELVLRYFNQKGIIPLIEAGDAVKNPKTDFVIKGADMSTIGQLFSGK</sequence>
<feature type="domain" description="NADP-dependent oxidoreductase" evidence="1">
    <location>
        <begin position="51"/>
        <end position="151"/>
    </location>
</feature>
<dbReference type="Gene3D" id="3.20.20.100">
    <property type="entry name" value="NADP-dependent oxidoreductase domain"/>
    <property type="match status" value="1"/>
</dbReference>
<organism evidence="3 5">
    <name type="scientific">Lactobacillus kefiranofaciens</name>
    <dbReference type="NCBI Taxonomy" id="267818"/>
    <lineage>
        <taxon>Bacteria</taxon>
        <taxon>Bacillati</taxon>
        <taxon>Bacillota</taxon>
        <taxon>Bacilli</taxon>
        <taxon>Lactobacillales</taxon>
        <taxon>Lactobacillaceae</taxon>
        <taxon>Lactobacillus</taxon>
    </lineage>
</organism>
<dbReference type="Proteomes" id="UP001242513">
    <property type="component" value="Chromosome"/>
</dbReference>
<dbReference type="Proteomes" id="UP000181860">
    <property type="component" value="Unassembled WGS sequence"/>
</dbReference>
<protein>
    <submittedName>
        <fullName evidence="3">Aldo/keto reductase</fullName>
    </submittedName>
</protein>
<dbReference type="SUPFAM" id="SSF51430">
    <property type="entry name" value="NAD(P)-linked oxidoreductase"/>
    <property type="match status" value="1"/>
</dbReference>
<dbReference type="InterPro" id="IPR023210">
    <property type="entry name" value="NADP_OxRdtase_dom"/>
</dbReference>
<dbReference type="Pfam" id="PF00248">
    <property type="entry name" value="Aldo_ket_red"/>
    <property type="match status" value="1"/>
</dbReference>
<evidence type="ECO:0000259" key="1">
    <source>
        <dbReference type="Pfam" id="PF00248"/>
    </source>
</evidence>
<evidence type="ECO:0000313" key="4">
    <source>
        <dbReference type="Proteomes" id="UP000181860"/>
    </source>
</evidence>
<keyword evidence="4" id="KW-1185">Reference proteome</keyword>